<accession>A0A1S0U555</accession>
<dbReference type="CTD" id="9941348"/>
<dbReference type="KEGG" id="loa:LOAG_03947"/>
<name>A0A1S0U555_LOALO</name>
<keyword evidence="1" id="KW-0472">Membrane</keyword>
<organism evidence="2">
    <name type="scientific">Loa loa</name>
    <name type="common">Eye worm</name>
    <name type="synonym">Filaria loa</name>
    <dbReference type="NCBI Taxonomy" id="7209"/>
    <lineage>
        <taxon>Eukaryota</taxon>
        <taxon>Metazoa</taxon>
        <taxon>Ecdysozoa</taxon>
        <taxon>Nematoda</taxon>
        <taxon>Chromadorea</taxon>
        <taxon>Rhabditida</taxon>
        <taxon>Spirurina</taxon>
        <taxon>Spiruromorpha</taxon>
        <taxon>Filarioidea</taxon>
        <taxon>Onchocercidae</taxon>
        <taxon>Loa</taxon>
    </lineage>
</organism>
<dbReference type="RefSeq" id="XP_003139532.1">
    <property type="nucleotide sequence ID" value="XM_003139484.1"/>
</dbReference>
<feature type="transmembrane region" description="Helical" evidence="1">
    <location>
        <begin position="85"/>
        <end position="108"/>
    </location>
</feature>
<evidence type="ECO:0000256" key="1">
    <source>
        <dbReference type="SAM" id="Phobius"/>
    </source>
</evidence>
<dbReference type="AlphaFoldDB" id="A0A1S0U555"/>
<keyword evidence="1" id="KW-1133">Transmembrane helix</keyword>
<protein>
    <submittedName>
        <fullName evidence="2">Uncharacterized protein</fullName>
    </submittedName>
</protein>
<gene>
    <name evidence="2" type="ORF">LOAG_03947</name>
</gene>
<keyword evidence="1" id="KW-0812">Transmembrane</keyword>
<dbReference type="EMBL" id="JH712078">
    <property type="protein sequence ID" value="EFO24535.1"/>
    <property type="molecule type" value="Genomic_DNA"/>
</dbReference>
<sequence>MSACTSIYLPYSMYLLSNLDGEVRHILVVFEISFDHKRQTWRSPSSSTSQRWSPTYSILTSSIRWKCCNRLTKSDPIYDQMGMKAIVVVVVVEVVVAINVNTLFPFVIAS</sequence>
<dbReference type="GeneID" id="9941348"/>
<dbReference type="InParanoid" id="A0A1S0U555"/>
<evidence type="ECO:0000313" key="2">
    <source>
        <dbReference type="EMBL" id="EFO24535.1"/>
    </source>
</evidence>
<reference evidence="2" key="1">
    <citation type="submission" date="2012-04" db="EMBL/GenBank/DDBJ databases">
        <title>The Genome Sequence of Loa loa.</title>
        <authorList>
            <consortium name="The Broad Institute Genome Sequencing Platform"/>
            <consortium name="Broad Institute Genome Sequencing Center for Infectious Disease"/>
            <person name="Nutman T.B."/>
            <person name="Fink D.L."/>
            <person name="Russ C."/>
            <person name="Young S."/>
            <person name="Zeng Q."/>
            <person name="Gargeya S."/>
            <person name="Alvarado L."/>
            <person name="Berlin A."/>
            <person name="Chapman S.B."/>
            <person name="Chen Z."/>
            <person name="Freedman E."/>
            <person name="Gellesch M."/>
            <person name="Goldberg J."/>
            <person name="Griggs A."/>
            <person name="Gujja S."/>
            <person name="Heilman E.R."/>
            <person name="Heiman D."/>
            <person name="Howarth C."/>
            <person name="Mehta T."/>
            <person name="Neiman D."/>
            <person name="Pearson M."/>
            <person name="Roberts A."/>
            <person name="Saif S."/>
            <person name="Shea T."/>
            <person name="Shenoy N."/>
            <person name="Sisk P."/>
            <person name="Stolte C."/>
            <person name="Sykes S."/>
            <person name="White J."/>
            <person name="Yandava C."/>
            <person name="Haas B."/>
            <person name="Henn M.R."/>
            <person name="Nusbaum C."/>
            <person name="Birren B."/>
        </authorList>
    </citation>
    <scope>NUCLEOTIDE SEQUENCE [LARGE SCALE GENOMIC DNA]</scope>
</reference>
<proteinExistence type="predicted"/>